<dbReference type="Pfam" id="PF16214">
    <property type="entry name" value="AC_N"/>
    <property type="match status" value="1"/>
</dbReference>
<evidence type="ECO:0000256" key="3">
    <source>
        <dbReference type="SAM" id="MobiDB-lite"/>
    </source>
</evidence>
<keyword evidence="2" id="KW-0456">Lyase</keyword>
<dbReference type="AlphaFoldDB" id="A0A9D4QHE5"/>
<comment type="caution">
    <text evidence="6">The sequence shown here is derived from an EMBL/GenBank/DDBJ whole genome shotgun (WGS) entry which is preliminary data.</text>
</comment>
<keyword evidence="7" id="KW-1185">Reference proteome</keyword>
<feature type="transmembrane region" description="Helical" evidence="4">
    <location>
        <begin position="120"/>
        <end position="142"/>
    </location>
</feature>
<evidence type="ECO:0000313" key="7">
    <source>
        <dbReference type="Proteomes" id="UP000821837"/>
    </source>
</evidence>
<dbReference type="GO" id="GO:0007193">
    <property type="term" value="P:adenylate cyclase-inhibiting G protein-coupled receptor signaling pathway"/>
    <property type="evidence" value="ECO:0007669"/>
    <property type="project" value="TreeGrafter"/>
</dbReference>
<keyword evidence="4" id="KW-0472">Membrane</keyword>
<dbReference type="EMBL" id="JABSTV010001245">
    <property type="protein sequence ID" value="KAH7982105.1"/>
    <property type="molecule type" value="Genomic_DNA"/>
</dbReference>
<name>A0A9D4QHE5_RHISA</name>
<proteinExistence type="predicted"/>
<dbReference type="GO" id="GO:0004016">
    <property type="term" value="F:adenylate cyclase activity"/>
    <property type="evidence" value="ECO:0007669"/>
    <property type="project" value="TreeGrafter"/>
</dbReference>
<feature type="transmembrane region" description="Helical" evidence="4">
    <location>
        <begin position="173"/>
        <end position="192"/>
    </location>
</feature>
<sequence length="263" mass="28436">MPEGEGRRTVLRGALATRAGADPDGGGADGADPDMGPGSVDLSDLRRRYSGRLRHSLLLTLLAALVVLGLAFLLLVLLLYPHDFAQDLRRFVVLSAALLAALAVLVLLALVPAEALLRRWALPLGLLGWLLLAGPTLAWTVAKEHISLVDPLAPAFVAAFLLHVLLPLRQLAALLMGPLTSAGLLATTALLADWDTRHFGYQVAAASLFLSMATAVGWYHRHMRDAAQSRSFASTQECIEARIKLEYEKEQQFAICCFSHLFD</sequence>
<feature type="transmembrane region" description="Helical" evidence="4">
    <location>
        <begin position="198"/>
        <end position="220"/>
    </location>
</feature>
<feature type="transmembrane region" description="Helical" evidence="4">
    <location>
        <begin position="148"/>
        <end position="166"/>
    </location>
</feature>
<protein>
    <recommendedName>
        <fullName evidence="5">Adenylate cyclase N-terminal domain-containing protein</fullName>
    </recommendedName>
</protein>
<dbReference type="Proteomes" id="UP000821837">
    <property type="component" value="Chromosome 1"/>
</dbReference>
<dbReference type="GO" id="GO:0007189">
    <property type="term" value="P:adenylate cyclase-activating G protein-coupled receptor signaling pathway"/>
    <property type="evidence" value="ECO:0007669"/>
    <property type="project" value="TreeGrafter"/>
</dbReference>
<dbReference type="GO" id="GO:0006171">
    <property type="term" value="P:cAMP biosynthetic process"/>
    <property type="evidence" value="ECO:0007669"/>
    <property type="project" value="TreeGrafter"/>
</dbReference>
<dbReference type="GO" id="GO:0000166">
    <property type="term" value="F:nucleotide binding"/>
    <property type="evidence" value="ECO:0007669"/>
    <property type="project" value="UniProtKB-KW"/>
</dbReference>
<feature type="transmembrane region" description="Helical" evidence="4">
    <location>
        <begin position="56"/>
        <end position="80"/>
    </location>
</feature>
<reference evidence="6" key="2">
    <citation type="submission" date="2021-09" db="EMBL/GenBank/DDBJ databases">
        <authorList>
            <person name="Jia N."/>
            <person name="Wang J."/>
            <person name="Shi W."/>
            <person name="Du L."/>
            <person name="Sun Y."/>
            <person name="Zhan W."/>
            <person name="Jiang J."/>
            <person name="Wang Q."/>
            <person name="Zhang B."/>
            <person name="Ji P."/>
            <person name="Sakyi L.B."/>
            <person name="Cui X."/>
            <person name="Yuan T."/>
            <person name="Jiang B."/>
            <person name="Yang W."/>
            <person name="Lam T.T.-Y."/>
            <person name="Chang Q."/>
            <person name="Ding S."/>
            <person name="Wang X."/>
            <person name="Zhu J."/>
            <person name="Ruan X."/>
            <person name="Zhao L."/>
            <person name="Wei J."/>
            <person name="Que T."/>
            <person name="Du C."/>
            <person name="Cheng J."/>
            <person name="Dai P."/>
            <person name="Han X."/>
            <person name="Huang E."/>
            <person name="Gao Y."/>
            <person name="Liu J."/>
            <person name="Shao H."/>
            <person name="Ye R."/>
            <person name="Li L."/>
            <person name="Wei W."/>
            <person name="Wang X."/>
            <person name="Wang C."/>
            <person name="Huo Q."/>
            <person name="Li W."/>
            <person name="Guo W."/>
            <person name="Chen H."/>
            <person name="Chen S."/>
            <person name="Zhou L."/>
            <person name="Zhou L."/>
            <person name="Ni X."/>
            <person name="Tian J."/>
            <person name="Zhou Y."/>
            <person name="Sheng Y."/>
            <person name="Liu T."/>
            <person name="Pan Y."/>
            <person name="Xia L."/>
            <person name="Li J."/>
            <person name="Zhao F."/>
            <person name="Cao W."/>
        </authorList>
    </citation>
    <scope>NUCLEOTIDE SEQUENCE</scope>
    <source>
        <strain evidence="6">Rsan-2018</strain>
        <tissue evidence="6">Larvae</tissue>
    </source>
</reference>
<keyword evidence="4" id="KW-0812">Transmembrane</keyword>
<accession>A0A9D4QHE5</accession>
<dbReference type="PANTHER" id="PTHR45627:SF12">
    <property type="entry name" value="ADENYLATE CYCLASE TYPE 2"/>
    <property type="match status" value="1"/>
</dbReference>
<keyword evidence="1" id="KW-0547">Nucleotide-binding</keyword>
<dbReference type="GO" id="GO:0005886">
    <property type="term" value="C:plasma membrane"/>
    <property type="evidence" value="ECO:0007669"/>
    <property type="project" value="TreeGrafter"/>
</dbReference>
<dbReference type="InterPro" id="IPR032628">
    <property type="entry name" value="AC_N"/>
</dbReference>
<evidence type="ECO:0000256" key="2">
    <source>
        <dbReference type="ARBA" id="ARBA00023239"/>
    </source>
</evidence>
<evidence type="ECO:0000259" key="5">
    <source>
        <dbReference type="Pfam" id="PF16214"/>
    </source>
</evidence>
<feature type="domain" description="Adenylate cyclase N-terminal" evidence="5">
    <location>
        <begin position="41"/>
        <end position="252"/>
    </location>
</feature>
<organism evidence="6 7">
    <name type="scientific">Rhipicephalus sanguineus</name>
    <name type="common">Brown dog tick</name>
    <name type="synonym">Ixodes sanguineus</name>
    <dbReference type="NCBI Taxonomy" id="34632"/>
    <lineage>
        <taxon>Eukaryota</taxon>
        <taxon>Metazoa</taxon>
        <taxon>Ecdysozoa</taxon>
        <taxon>Arthropoda</taxon>
        <taxon>Chelicerata</taxon>
        <taxon>Arachnida</taxon>
        <taxon>Acari</taxon>
        <taxon>Parasitiformes</taxon>
        <taxon>Ixodida</taxon>
        <taxon>Ixodoidea</taxon>
        <taxon>Ixodidae</taxon>
        <taxon>Rhipicephalinae</taxon>
        <taxon>Rhipicephalus</taxon>
        <taxon>Rhipicephalus</taxon>
    </lineage>
</organism>
<feature type="region of interest" description="Disordered" evidence="3">
    <location>
        <begin position="16"/>
        <end position="36"/>
    </location>
</feature>
<feature type="transmembrane region" description="Helical" evidence="4">
    <location>
        <begin position="92"/>
        <end position="113"/>
    </location>
</feature>
<gene>
    <name evidence="6" type="ORF">HPB52_002940</name>
</gene>
<dbReference type="PANTHER" id="PTHR45627">
    <property type="entry name" value="ADENYLATE CYCLASE TYPE 1"/>
    <property type="match status" value="1"/>
</dbReference>
<keyword evidence="4" id="KW-1133">Transmembrane helix</keyword>
<evidence type="ECO:0000256" key="4">
    <source>
        <dbReference type="SAM" id="Phobius"/>
    </source>
</evidence>
<dbReference type="VEuPathDB" id="VectorBase:RSAN_049287"/>
<evidence type="ECO:0000256" key="1">
    <source>
        <dbReference type="ARBA" id="ARBA00022741"/>
    </source>
</evidence>
<reference evidence="6" key="1">
    <citation type="journal article" date="2020" name="Cell">
        <title>Large-Scale Comparative Analyses of Tick Genomes Elucidate Their Genetic Diversity and Vector Capacities.</title>
        <authorList>
            <consortium name="Tick Genome and Microbiome Consortium (TIGMIC)"/>
            <person name="Jia N."/>
            <person name="Wang J."/>
            <person name="Shi W."/>
            <person name="Du L."/>
            <person name="Sun Y."/>
            <person name="Zhan W."/>
            <person name="Jiang J.F."/>
            <person name="Wang Q."/>
            <person name="Zhang B."/>
            <person name="Ji P."/>
            <person name="Bell-Sakyi L."/>
            <person name="Cui X.M."/>
            <person name="Yuan T.T."/>
            <person name="Jiang B.G."/>
            <person name="Yang W.F."/>
            <person name="Lam T.T."/>
            <person name="Chang Q.C."/>
            <person name="Ding S.J."/>
            <person name="Wang X.J."/>
            <person name="Zhu J.G."/>
            <person name="Ruan X.D."/>
            <person name="Zhao L."/>
            <person name="Wei J.T."/>
            <person name="Ye R.Z."/>
            <person name="Que T.C."/>
            <person name="Du C.H."/>
            <person name="Zhou Y.H."/>
            <person name="Cheng J.X."/>
            <person name="Dai P.F."/>
            <person name="Guo W.B."/>
            <person name="Han X.H."/>
            <person name="Huang E.J."/>
            <person name="Li L.F."/>
            <person name="Wei W."/>
            <person name="Gao Y.C."/>
            <person name="Liu J.Z."/>
            <person name="Shao H.Z."/>
            <person name="Wang X."/>
            <person name="Wang C.C."/>
            <person name="Yang T.C."/>
            <person name="Huo Q.B."/>
            <person name="Li W."/>
            <person name="Chen H.Y."/>
            <person name="Chen S.E."/>
            <person name="Zhou L.G."/>
            <person name="Ni X.B."/>
            <person name="Tian J.H."/>
            <person name="Sheng Y."/>
            <person name="Liu T."/>
            <person name="Pan Y.S."/>
            <person name="Xia L.Y."/>
            <person name="Li J."/>
            <person name="Zhao F."/>
            <person name="Cao W.C."/>
        </authorList>
    </citation>
    <scope>NUCLEOTIDE SEQUENCE</scope>
    <source>
        <strain evidence="6">Rsan-2018</strain>
    </source>
</reference>
<evidence type="ECO:0000313" key="6">
    <source>
        <dbReference type="EMBL" id="KAH7982105.1"/>
    </source>
</evidence>